<dbReference type="InterPro" id="IPR043129">
    <property type="entry name" value="ATPase_NBD"/>
</dbReference>
<accession>A0A4S4KF92</accession>
<dbReference type="EMBL" id="SGPJ01000212">
    <property type="protein sequence ID" value="THG96743.1"/>
    <property type="molecule type" value="Genomic_DNA"/>
</dbReference>
<dbReference type="PANTHER" id="PTHR14187">
    <property type="entry name" value="ALPHA KINASE/ELONGATION FACTOR 2 KINASE"/>
    <property type="match status" value="1"/>
</dbReference>
<dbReference type="Proteomes" id="UP000309038">
    <property type="component" value="Unassembled WGS sequence"/>
</dbReference>
<reference evidence="1 2" key="1">
    <citation type="submission" date="2019-02" db="EMBL/GenBank/DDBJ databases">
        <title>Genome sequencing of the rare red list fungi Phlebia centrifuga.</title>
        <authorList>
            <person name="Buettner E."/>
            <person name="Kellner H."/>
        </authorList>
    </citation>
    <scope>NUCLEOTIDE SEQUENCE [LARGE SCALE GENOMIC DNA]</scope>
    <source>
        <strain evidence="1 2">DSM 108282</strain>
    </source>
</reference>
<dbReference type="SUPFAM" id="SSF53067">
    <property type="entry name" value="Actin-like ATPase domain"/>
    <property type="match status" value="2"/>
</dbReference>
<proteinExistence type="predicted"/>
<dbReference type="AlphaFoldDB" id="A0A4S4KF92"/>
<dbReference type="PANTHER" id="PTHR14187:SF5">
    <property type="entry name" value="HEAT SHOCK 70 KDA PROTEIN 12A"/>
    <property type="match status" value="1"/>
</dbReference>
<gene>
    <name evidence="1" type="ORF">EW026_g5138</name>
</gene>
<sequence length="572" mass="62987">MTLPPFSGTLRKLVIAFDVGTTYSGVGYAILDPGEIPRIQGVTRFPGQENGDFKIPTIIWYTQEGTVRAAGAEARDPGMPLLAEDENLIFVECALQAHDFHDSKLQPLPLGKDVVDVFADFLKYLFDCAKKFIIETHPNGGSLWGSVADRIEFVLSHPNGWEGLQQGKMRQAAIAAGLIPNTAAGQARLNFVTEGEASMHYCVDSGLTAGTIWDNRSIMIVDAGGGTVDLSTYLFTSTVPTTVEEIAPPDCNILHYCVALIVYALINYPGILQGSTRVNVRAERFLRAKLSNSRYGNDEDIQTMLESFEKSAKPTFKDVMDRSFIKFGSVRDRDPDVGIRSGQLTIDGTDIAEFFEPCIQAISDAVCKQMQLSSTAPKMAFLVGGFAASPWLFARLKRVLATIGIELSRPDNHTNKAVAEGAVSHYIQHFVSIRVARLTYGAACRVDFDVTDEEHRTRAENTFYLRSGRLMVPDAFGVIIEKGTRMRENEEAEYALQQEAAQKSTLNSLTSSVMLAKRKKKGPRGTYFTQDYKIVLLCGLTELKAQLSWIENGVEKRGPAEIVYDNEASAVC</sequence>
<protein>
    <submittedName>
        <fullName evidence="1">Uncharacterized protein</fullName>
    </submittedName>
</protein>
<dbReference type="CDD" id="cd10170">
    <property type="entry name" value="ASKHA_NBD_HSP70"/>
    <property type="match status" value="1"/>
</dbReference>
<evidence type="ECO:0000313" key="2">
    <source>
        <dbReference type="Proteomes" id="UP000309038"/>
    </source>
</evidence>
<keyword evidence="2" id="KW-1185">Reference proteome</keyword>
<comment type="caution">
    <text evidence="1">The sequence shown here is derived from an EMBL/GenBank/DDBJ whole genome shotgun (WGS) entry which is preliminary data.</text>
</comment>
<organism evidence="1 2">
    <name type="scientific">Hermanssonia centrifuga</name>
    <dbReference type="NCBI Taxonomy" id="98765"/>
    <lineage>
        <taxon>Eukaryota</taxon>
        <taxon>Fungi</taxon>
        <taxon>Dikarya</taxon>
        <taxon>Basidiomycota</taxon>
        <taxon>Agaricomycotina</taxon>
        <taxon>Agaricomycetes</taxon>
        <taxon>Polyporales</taxon>
        <taxon>Meruliaceae</taxon>
        <taxon>Hermanssonia</taxon>
    </lineage>
</organism>
<dbReference type="Gene3D" id="3.30.420.40">
    <property type="match status" value="1"/>
</dbReference>
<name>A0A4S4KF92_9APHY</name>
<evidence type="ECO:0000313" key="1">
    <source>
        <dbReference type="EMBL" id="THG96743.1"/>
    </source>
</evidence>